<evidence type="ECO:0008006" key="3">
    <source>
        <dbReference type="Google" id="ProtNLM"/>
    </source>
</evidence>
<reference evidence="1 2" key="1">
    <citation type="journal article" date="2019" name="PLoS ONE">
        <title>Comparative genome analysis indicates high evolutionary potential of pathogenicity genes in Colletotrichum tanaceti.</title>
        <authorList>
            <person name="Lelwala R.V."/>
            <person name="Korhonen P.K."/>
            <person name="Young N.D."/>
            <person name="Scott J.B."/>
            <person name="Ades P.A."/>
            <person name="Gasser R.B."/>
            <person name="Taylor P.W.J."/>
        </authorList>
    </citation>
    <scope>NUCLEOTIDE SEQUENCE [LARGE SCALE GENOMIC DNA]</scope>
    <source>
        <strain evidence="1">BRIP57314</strain>
    </source>
</reference>
<dbReference type="AlphaFoldDB" id="A0A4U6XLR7"/>
<name>A0A4U6XLR7_9PEZI</name>
<organism evidence="1 2">
    <name type="scientific">Colletotrichum tanaceti</name>
    <dbReference type="NCBI Taxonomy" id="1306861"/>
    <lineage>
        <taxon>Eukaryota</taxon>
        <taxon>Fungi</taxon>
        <taxon>Dikarya</taxon>
        <taxon>Ascomycota</taxon>
        <taxon>Pezizomycotina</taxon>
        <taxon>Sordariomycetes</taxon>
        <taxon>Hypocreomycetidae</taxon>
        <taxon>Glomerellales</taxon>
        <taxon>Glomerellaceae</taxon>
        <taxon>Colletotrichum</taxon>
        <taxon>Colletotrichum destructivum species complex</taxon>
    </lineage>
</organism>
<proteinExistence type="predicted"/>
<comment type="caution">
    <text evidence="1">The sequence shown here is derived from an EMBL/GenBank/DDBJ whole genome shotgun (WGS) entry which is preliminary data.</text>
</comment>
<dbReference type="EMBL" id="PJEX01000063">
    <property type="protein sequence ID" value="TKW56583.1"/>
    <property type="molecule type" value="Genomic_DNA"/>
</dbReference>
<evidence type="ECO:0000313" key="1">
    <source>
        <dbReference type="EMBL" id="TKW56583.1"/>
    </source>
</evidence>
<keyword evidence="2" id="KW-1185">Reference proteome</keyword>
<evidence type="ECO:0000313" key="2">
    <source>
        <dbReference type="Proteomes" id="UP000310108"/>
    </source>
</evidence>
<gene>
    <name evidence="1" type="ORF">CTA1_3540</name>
</gene>
<accession>A0A4U6XLR7</accession>
<dbReference type="Proteomes" id="UP000310108">
    <property type="component" value="Unassembled WGS sequence"/>
</dbReference>
<sequence>MTFQAFEASINISIKSRCGNHHFLLSLSLSHILQLILKESSNSINNSNIVPFPTNVKTNSPPPHSTITMFPKTLLALFFAATFTSALAGPLLSARQSTPPPTSFGPSAAFTYNTRNGAIDPSPHGGVVSKSTSNGGNDLTALLTFTYPQAAAGKKCRLWFYLDAPTSSASGSRKLDVFTSTKPAPAAGSAGWGAGGPGNQRNVNLGRWSVVPGGWATWDAAYGAYLTAPTDCKAPGAVEGFELVGVWDNDYVSWNAQVSGARIAYF</sequence>
<protein>
    <recommendedName>
        <fullName evidence="3">Ubiquitin 3 binding protein But2 C-terminal domain-containing protein</fullName>
    </recommendedName>
</protein>